<dbReference type="AlphaFoldDB" id="A0A371ESY7"/>
<proteinExistence type="predicted"/>
<reference evidence="1" key="1">
    <citation type="submission" date="2018-05" db="EMBL/GenBank/DDBJ databases">
        <title>Draft genome of Mucuna pruriens seed.</title>
        <authorList>
            <person name="Nnadi N.E."/>
            <person name="Vos R."/>
            <person name="Hasami M.H."/>
            <person name="Devisetty U.K."/>
            <person name="Aguiy J.C."/>
        </authorList>
    </citation>
    <scope>NUCLEOTIDE SEQUENCE [LARGE SCALE GENOMIC DNA]</scope>
    <source>
        <strain evidence="1">JCA_2017</strain>
    </source>
</reference>
<sequence>MEGGNRYGLEAVDLCLVPDVGLLADFKTPEFNKYKGSSYPRSTWPCTAGRWQLTSTMIKSSSTASKIA</sequence>
<organism evidence="1 2">
    <name type="scientific">Mucuna pruriens</name>
    <name type="common">Velvet bean</name>
    <name type="synonym">Dolichos pruriens</name>
    <dbReference type="NCBI Taxonomy" id="157652"/>
    <lineage>
        <taxon>Eukaryota</taxon>
        <taxon>Viridiplantae</taxon>
        <taxon>Streptophyta</taxon>
        <taxon>Embryophyta</taxon>
        <taxon>Tracheophyta</taxon>
        <taxon>Spermatophyta</taxon>
        <taxon>Magnoliopsida</taxon>
        <taxon>eudicotyledons</taxon>
        <taxon>Gunneridae</taxon>
        <taxon>Pentapetalae</taxon>
        <taxon>rosids</taxon>
        <taxon>fabids</taxon>
        <taxon>Fabales</taxon>
        <taxon>Fabaceae</taxon>
        <taxon>Papilionoideae</taxon>
        <taxon>50 kb inversion clade</taxon>
        <taxon>NPAAA clade</taxon>
        <taxon>indigoferoid/millettioid clade</taxon>
        <taxon>Phaseoleae</taxon>
        <taxon>Mucuna</taxon>
    </lineage>
</organism>
<keyword evidence="2" id="KW-1185">Reference proteome</keyword>
<name>A0A371ESY7_MUCPR</name>
<protein>
    <submittedName>
        <fullName evidence="1">Uncharacterized protein</fullName>
    </submittedName>
</protein>
<dbReference type="EMBL" id="QJKJ01012229">
    <property type="protein sequence ID" value="RDX69171.1"/>
    <property type="molecule type" value="Genomic_DNA"/>
</dbReference>
<accession>A0A371ESY7</accession>
<dbReference type="Proteomes" id="UP000257109">
    <property type="component" value="Unassembled WGS sequence"/>
</dbReference>
<evidence type="ECO:0000313" key="2">
    <source>
        <dbReference type="Proteomes" id="UP000257109"/>
    </source>
</evidence>
<comment type="caution">
    <text evidence="1">The sequence shown here is derived from an EMBL/GenBank/DDBJ whole genome shotgun (WGS) entry which is preliminary data.</text>
</comment>
<feature type="non-terminal residue" evidence="1">
    <location>
        <position position="1"/>
    </location>
</feature>
<gene>
    <name evidence="1" type="ORF">CR513_51745</name>
</gene>
<evidence type="ECO:0000313" key="1">
    <source>
        <dbReference type="EMBL" id="RDX69171.1"/>
    </source>
</evidence>